<organism evidence="1 2">
    <name type="scientific">Flavobacterium chilense</name>
    <dbReference type="NCBI Taxonomy" id="946677"/>
    <lineage>
        <taxon>Bacteria</taxon>
        <taxon>Pseudomonadati</taxon>
        <taxon>Bacteroidota</taxon>
        <taxon>Flavobacteriia</taxon>
        <taxon>Flavobacteriales</taxon>
        <taxon>Flavobacteriaceae</taxon>
        <taxon>Flavobacterium</taxon>
    </lineage>
</organism>
<keyword evidence="2" id="KW-1185">Reference proteome</keyword>
<dbReference type="InterPro" id="IPR032869">
    <property type="entry name" value="WHH_dom_containing"/>
</dbReference>
<reference evidence="2" key="1">
    <citation type="submission" date="2016-11" db="EMBL/GenBank/DDBJ databases">
        <authorList>
            <person name="Varghese N."/>
            <person name="Submissions S."/>
        </authorList>
    </citation>
    <scope>NUCLEOTIDE SEQUENCE [LARGE SCALE GENOMIC DNA]</scope>
    <source>
        <strain evidence="2">DSM 24724</strain>
    </source>
</reference>
<protein>
    <submittedName>
        <fullName evidence="1">A nuclease of the HNH/ENDO VII superfamily with conserved WHH</fullName>
    </submittedName>
</protein>
<name>A0A1M6Z740_9FLAO</name>
<dbReference type="STRING" id="946677.SAMN05444484_101900"/>
<sequence length="143" mass="16201">MRIYGYVFNSNSLVDIFGLMADFPTNVDFTGSPDLFPVTGNQKNIVEIVMTGDRDADFTRAYKEAGISKSEMKGKGYTWHHVHDFDSTTGKTTMQLVTTSPHEAKGSASQFAEHLKVEYDTFEAKMKAYEQGWRKEPKKIKCK</sequence>
<dbReference type="Pfam" id="PF14414">
    <property type="entry name" value="WHH"/>
    <property type="match status" value="1"/>
</dbReference>
<evidence type="ECO:0000313" key="1">
    <source>
        <dbReference type="EMBL" id="SHL26235.1"/>
    </source>
</evidence>
<accession>A0A1M6Z740</accession>
<dbReference type="Proteomes" id="UP000184028">
    <property type="component" value="Unassembled WGS sequence"/>
</dbReference>
<proteinExistence type="predicted"/>
<dbReference type="EMBL" id="FRBT01000001">
    <property type="protein sequence ID" value="SHL26235.1"/>
    <property type="molecule type" value="Genomic_DNA"/>
</dbReference>
<gene>
    <name evidence="1" type="ORF">SAMN05444484_101900</name>
</gene>
<evidence type="ECO:0000313" key="2">
    <source>
        <dbReference type="Proteomes" id="UP000184028"/>
    </source>
</evidence>
<dbReference type="AlphaFoldDB" id="A0A1M6Z740"/>